<keyword evidence="4 5" id="KW-0413">Isomerase</keyword>
<comment type="catalytic activity">
    <reaction evidence="1 5 6">
        <text>[protein]-peptidylproline (omega=180) = [protein]-peptidylproline (omega=0)</text>
        <dbReference type="Rhea" id="RHEA:16237"/>
        <dbReference type="Rhea" id="RHEA-COMP:10747"/>
        <dbReference type="Rhea" id="RHEA-COMP:10748"/>
        <dbReference type="ChEBI" id="CHEBI:83833"/>
        <dbReference type="ChEBI" id="CHEBI:83834"/>
        <dbReference type="EC" id="5.2.1.8"/>
    </reaction>
</comment>
<evidence type="ECO:0000256" key="4">
    <source>
        <dbReference type="ARBA" id="ARBA00023235"/>
    </source>
</evidence>
<dbReference type="RefSeq" id="WP_036534297.1">
    <property type="nucleotide sequence ID" value="NZ_JJML01000030.1"/>
</dbReference>
<organism evidence="8 9">
    <name type="scientific">Neosynechococcus sphagnicola sy1</name>
    <dbReference type="NCBI Taxonomy" id="1497020"/>
    <lineage>
        <taxon>Bacteria</taxon>
        <taxon>Bacillati</taxon>
        <taxon>Cyanobacteriota</taxon>
        <taxon>Cyanophyceae</taxon>
        <taxon>Neosynechococcales</taxon>
        <taxon>Neosynechococcaceae</taxon>
        <taxon>Neosynechococcus</taxon>
    </lineage>
</organism>
<evidence type="ECO:0000259" key="7">
    <source>
        <dbReference type="PROSITE" id="PS50059"/>
    </source>
</evidence>
<dbReference type="InterPro" id="IPR001179">
    <property type="entry name" value="PPIase_FKBP_dom"/>
</dbReference>
<dbReference type="Pfam" id="PF00254">
    <property type="entry name" value="FKBP_C"/>
    <property type="match status" value="1"/>
</dbReference>
<name>A0A098TJG0_9CYAN</name>
<dbReference type="PANTHER" id="PTHR43811:SF19">
    <property type="entry name" value="39 KDA FK506-BINDING NUCLEAR PROTEIN"/>
    <property type="match status" value="1"/>
</dbReference>
<dbReference type="AlphaFoldDB" id="A0A098TJG0"/>
<dbReference type="Proteomes" id="UP000030170">
    <property type="component" value="Unassembled WGS sequence"/>
</dbReference>
<dbReference type="OrthoDB" id="9814548at2"/>
<gene>
    <name evidence="8" type="ORF">DO97_10860</name>
</gene>
<protein>
    <recommendedName>
        <fullName evidence="6">Peptidyl-prolyl cis-trans isomerase</fullName>
        <ecNumber evidence="6">5.2.1.8</ecNumber>
    </recommendedName>
</protein>
<accession>A0A098TJG0</accession>
<keyword evidence="3 5" id="KW-0697">Rotamase</keyword>
<comment type="similarity">
    <text evidence="2 6">Belongs to the FKBP-type PPIase family.</text>
</comment>
<dbReference type="InterPro" id="IPR046357">
    <property type="entry name" value="PPIase_dom_sf"/>
</dbReference>
<evidence type="ECO:0000256" key="6">
    <source>
        <dbReference type="RuleBase" id="RU003915"/>
    </source>
</evidence>
<dbReference type="SUPFAM" id="SSF54534">
    <property type="entry name" value="FKBP-like"/>
    <property type="match status" value="1"/>
</dbReference>
<dbReference type="PANTHER" id="PTHR43811">
    <property type="entry name" value="FKBP-TYPE PEPTIDYL-PROLYL CIS-TRANS ISOMERASE FKPA"/>
    <property type="match status" value="1"/>
</dbReference>
<evidence type="ECO:0000313" key="9">
    <source>
        <dbReference type="Proteomes" id="UP000030170"/>
    </source>
</evidence>
<keyword evidence="9" id="KW-1185">Reference proteome</keyword>
<dbReference type="STRING" id="1497020.DO97_10860"/>
<reference evidence="8 9" key="1">
    <citation type="journal article" date="2014" name="Mol. Ecol.">
        <title>Evolution of Synechococcus.</title>
        <authorList>
            <person name="Dvorak P."/>
            <person name="Casamatta D."/>
            <person name="Hasler P."/>
            <person name="Poulickova A."/>
            <person name="Ondrej V."/>
            <person name="Sanges R."/>
        </authorList>
    </citation>
    <scope>NUCLEOTIDE SEQUENCE [LARGE SCALE GENOMIC DNA]</scope>
    <source>
        <strain evidence="8 9">CAUP A 1101</strain>
    </source>
</reference>
<dbReference type="EC" id="5.2.1.8" evidence="6"/>
<dbReference type="PROSITE" id="PS50059">
    <property type="entry name" value="FKBP_PPIASE"/>
    <property type="match status" value="1"/>
</dbReference>
<evidence type="ECO:0000313" key="8">
    <source>
        <dbReference type="EMBL" id="KGF72299.1"/>
    </source>
</evidence>
<feature type="domain" description="PPIase FKBP-type" evidence="7">
    <location>
        <begin position="24"/>
        <end position="108"/>
    </location>
</feature>
<evidence type="ECO:0000256" key="5">
    <source>
        <dbReference type="PROSITE-ProRule" id="PRU00277"/>
    </source>
</evidence>
<evidence type="ECO:0000256" key="1">
    <source>
        <dbReference type="ARBA" id="ARBA00000971"/>
    </source>
</evidence>
<dbReference type="GO" id="GO:0003755">
    <property type="term" value="F:peptidyl-prolyl cis-trans isomerase activity"/>
    <property type="evidence" value="ECO:0007669"/>
    <property type="project" value="UniProtKB-UniRule"/>
</dbReference>
<evidence type="ECO:0000256" key="2">
    <source>
        <dbReference type="ARBA" id="ARBA00006577"/>
    </source>
</evidence>
<proteinExistence type="inferred from homology"/>
<evidence type="ECO:0000256" key="3">
    <source>
        <dbReference type="ARBA" id="ARBA00023110"/>
    </source>
</evidence>
<sequence>MKRGRGGVKFEDLAVGEGAEASRGTDVEVVYTLVLNRGDIVEADQPYAFRIAGRSVIAGLKYGVEGMRAGGERRIRVGPHLAYRDQVVPGKIPANAVLEFRVKLLKVTAQESSSDA</sequence>
<comment type="caution">
    <text evidence="8">The sequence shown here is derived from an EMBL/GenBank/DDBJ whole genome shotgun (WGS) entry which is preliminary data.</text>
</comment>
<dbReference type="EMBL" id="JJML01000030">
    <property type="protein sequence ID" value="KGF72299.1"/>
    <property type="molecule type" value="Genomic_DNA"/>
</dbReference>
<dbReference type="Gene3D" id="3.10.50.40">
    <property type="match status" value="1"/>
</dbReference>